<dbReference type="OrthoDB" id="9771835at2"/>
<name>A0A1E5UHX6_9FLAO</name>
<keyword evidence="4" id="KW-0786">Thiamine pyrophosphate</keyword>
<dbReference type="FunFam" id="3.40.50.970:FF:000001">
    <property type="entry name" value="Pyruvate dehydrogenase E1 beta subunit"/>
    <property type="match status" value="1"/>
</dbReference>
<dbReference type="InterPro" id="IPR009014">
    <property type="entry name" value="Transketo_C/PFOR_II"/>
</dbReference>
<proteinExistence type="predicted"/>
<dbReference type="Proteomes" id="UP000095601">
    <property type="component" value="Unassembled WGS sequence"/>
</dbReference>
<feature type="domain" description="Transketolase-like pyrimidine-binding" evidence="5">
    <location>
        <begin position="342"/>
        <end position="515"/>
    </location>
</feature>
<evidence type="ECO:0000256" key="2">
    <source>
        <dbReference type="ARBA" id="ARBA00003906"/>
    </source>
</evidence>
<sequence length="659" mass="74213">MNFNTENLDKETLLHLYKAMVLPRTIEEKMLIALRQGKISKWFSSWGQEATSVGSALAMNKEEYILTMHRNLGVFTSREIPLDRLFSQFQGKMNGFTKGRDRSFHFGTQEFKIVGMISHLGSQMGVADGIALSHLLNQEEKCTLVYTGDGGASEGDFHEAVNTAAVWNLPVIIVVENNQWGLSTPSREQFRCKSFADKGIGYGIEAHSINGNNILEVYQTFKNLAESIRKNPRPILVECNTFRLRGHEEASGTAYYPEGMIEEWTKQDPIANYEQFLLSEGILNQNLIEEIKESYKKQVDEALDQTIAEPEIIPNKKTELEDVYAPFDNQEILPQKLQNREIRFIDAISEAIEISMKNHPNLVLMGQDIAEYGGAFKITEGFVEKFGKKRVRNTPLCEAAIVGSGLGLSINGYKSMVEMQFADFVTEGFNQIINNLAKTHYRWNQNADVVVRMPTGAGTGAGPFHSQSNEAWFTKTPGLKIAYPAFPDDAKGLLIQSFEDPNPVLFFEHKKLYRSLKGNVPEGFYTTPFGKARKVKEGEELTIITYGLGVHIALEFAEKNPEISLEIIDLRTLVPLDTETIYESVKKCNKVIILHEDTLTCGFGAELSALISEHCFEDLDAPILRVASMDTPIPFNKKLEDQFMPNEELAEAVERILKY</sequence>
<comment type="function">
    <text evidence="2">E1 component of the 2-oxoglutarate dehydrogenase (OGDH) complex which catalyzes the decarboxylation of 2-oxoglutarate, the first step in the conversion of 2-oxoglutarate to succinyl-CoA and CO(2).</text>
</comment>
<dbReference type="InterPro" id="IPR029061">
    <property type="entry name" value="THDP-binding"/>
</dbReference>
<evidence type="ECO:0000259" key="5">
    <source>
        <dbReference type="SMART" id="SM00861"/>
    </source>
</evidence>
<evidence type="ECO:0000256" key="4">
    <source>
        <dbReference type="ARBA" id="ARBA00023052"/>
    </source>
</evidence>
<dbReference type="CDD" id="cd07036">
    <property type="entry name" value="TPP_PYR_E1-PDHc-beta_like"/>
    <property type="match status" value="1"/>
</dbReference>
<dbReference type="Pfam" id="PF02780">
    <property type="entry name" value="Transketolase_C"/>
    <property type="match status" value="1"/>
</dbReference>
<dbReference type="AlphaFoldDB" id="A0A1E5UHX6"/>
<protein>
    <submittedName>
        <fullName evidence="6">Thiamine pyrophosphate enzyme, C-terminal TPP binding domain protein</fullName>
    </submittedName>
</protein>
<dbReference type="CDD" id="cd02000">
    <property type="entry name" value="TPP_E1_PDC_ADC_BCADC"/>
    <property type="match status" value="1"/>
</dbReference>
<dbReference type="InterPro" id="IPR005475">
    <property type="entry name" value="Transketolase-like_Pyr-bd"/>
</dbReference>
<comment type="caution">
    <text evidence="6">The sequence shown here is derived from an EMBL/GenBank/DDBJ whole genome shotgun (WGS) entry which is preliminary data.</text>
</comment>
<dbReference type="InterPro" id="IPR033248">
    <property type="entry name" value="Transketolase_C"/>
</dbReference>
<dbReference type="PANTHER" id="PTHR43257:SF2">
    <property type="entry name" value="PYRUVATE DEHYDROGENASE E1 COMPONENT SUBUNIT BETA"/>
    <property type="match status" value="1"/>
</dbReference>
<accession>A0A1E5UHX6</accession>
<dbReference type="InterPro" id="IPR001017">
    <property type="entry name" value="DH_E1"/>
</dbReference>
<reference evidence="6 7" key="1">
    <citation type="submission" date="2016-09" db="EMBL/GenBank/DDBJ databases">
        <authorList>
            <person name="Capua I."/>
            <person name="De Benedictis P."/>
            <person name="Joannis T."/>
            <person name="Lombin L.H."/>
            <person name="Cattoli G."/>
        </authorList>
    </citation>
    <scope>NUCLEOTIDE SEQUENCE [LARGE SCALE GENOMIC DNA]</scope>
    <source>
        <strain evidence="6 7">NRS-1</strain>
    </source>
</reference>
<evidence type="ECO:0000313" key="6">
    <source>
        <dbReference type="EMBL" id="OEL12398.1"/>
    </source>
</evidence>
<evidence type="ECO:0000313" key="7">
    <source>
        <dbReference type="Proteomes" id="UP000095601"/>
    </source>
</evidence>
<dbReference type="GO" id="GO:0016624">
    <property type="term" value="F:oxidoreductase activity, acting on the aldehyde or oxo group of donors, disulfide as acceptor"/>
    <property type="evidence" value="ECO:0007669"/>
    <property type="project" value="InterPro"/>
</dbReference>
<evidence type="ECO:0000256" key="1">
    <source>
        <dbReference type="ARBA" id="ARBA00001964"/>
    </source>
</evidence>
<dbReference type="Pfam" id="PF02779">
    <property type="entry name" value="Transket_pyr"/>
    <property type="match status" value="1"/>
</dbReference>
<dbReference type="SMART" id="SM00861">
    <property type="entry name" value="Transket_pyr"/>
    <property type="match status" value="1"/>
</dbReference>
<dbReference type="EMBL" id="MKGI01000005">
    <property type="protein sequence ID" value="OEL12398.1"/>
    <property type="molecule type" value="Genomic_DNA"/>
</dbReference>
<dbReference type="PATRIC" id="fig|237258.4.peg.2158"/>
<dbReference type="SUPFAM" id="SSF52518">
    <property type="entry name" value="Thiamin diphosphate-binding fold (THDP-binding)"/>
    <property type="match status" value="2"/>
</dbReference>
<dbReference type="Gene3D" id="3.40.50.970">
    <property type="match status" value="2"/>
</dbReference>
<keyword evidence="7" id="KW-1185">Reference proteome</keyword>
<evidence type="ECO:0000256" key="3">
    <source>
        <dbReference type="ARBA" id="ARBA00023002"/>
    </source>
</evidence>
<dbReference type="PANTHER" id="PTHR43257">
    <property type="entry name" value="PYRUVATE DEHYDROGENASE E1 COMPONENT BETA SUBUNIT"/>
    <property type="match status" value="1"/>
</dbReference>
<dbReference type="STRING" id="237258.SAMN04489756_10267"/>
<dbReference type="Gene3D" id="3.40.50.920">
    <property type="match status" value="1"/>
</dbReference>
<gene>
    <name evidence="6" type="ORF">BHF72_1152</name>
</gene>
<dbReference type="SUPFAM" id="SSF52922">
    <property type="entry name" value="TK C-terminal domain-like"/>
    <property type="match status" value="1"/>
</dbReference>
<dbReference type="FunFam" id="3.40.50.920:FF:000001">
    <property type="entry name" value="Pyruvate dehydrogenase E1 beta subunit"/>
    <property type="match status" value="1"/>
</dbReference>
<comment type="cofactor">
    <cofactor evidence="1">
        <name>thiamine diphosphate</name>
        <dbReference type="ChEBI" id="CHEBI:58937"/>
    </cofactor>
</comment>
<dbReference type="RefSeq" id="WP_069796673.1">
    <property type="nucleotide sequence ID" value="NZ_CP034157.1"/>
</dbReference>
<keyword evidence="3" id="KW-0560">Oxidoreductase</keyword>
<dbReference type="KEGG" id="cnr:EB819_06390"/>
<organism evidence="6 7">
    <name type="scientific">Cloacibacterium normanense</name>
    <dbReference type="NCBI Taxonomy" id="237258"/>
    <lineage>
        <taxon>Bacteria</taxon>
        <taxon>Pseudomonadati</taxon>
        <taxon>Bacteroidota</taxon>
        <taxon>Flavobacteriia</taxon>
        <taxon>Flavobacteriales</taxon>
        <taxon>Weeksellaceae</taxon>
    </lineage>
</organism>
<dbReference type="Pfam" id="PF00676">
    <property type="entry name" value="E1_dh"/>
    <property type="match status" value="1"/>
</dbReference>